<dbReference type="EC" id="3.-.-.-" evidence="1"/>
<dbReference type="PANTHER" id="PTHR34216:SF3">
    <property type="entry name" value="POLY-BETA-1,6-N-ACETYL-D-GLUCOSAMINE N-DEACETYLASE"/>
    <property type="match status" value="1"/>
</dbReference>
<name>A0ABV5D8V0_9ACTN</name>
<evidence type="ECO:0000313" key="2">
    <source>
        <dbReference type="Proteomes" id="UP001585018"/>
    </source>
</evidence>
<dbReference type="InterPro" id="IPR051398">
    <property type="entry name" value="Polysacch_Deacetylase"/>
</dbReference>
<evidence type="ECO:0000313" key="1">
    <source>
        <dbReference type="EMBL" id="MFB8748892.1"/>
    </source>
</evidence>
<accession>A0ABV5D8V0</accession>
<dbReference type="SUPFAM" id="SSF88713">
    <property type="entry name" value="Glycoside hydrolase/deacetylase"/>
    <property type="match status" value="1"/>
</dbReference>
<organism evidence="1 2">
    <name type="scientific">Streptomyces parvulus</name>
    <dbReference type="NCBI Taxonomy" id="146923"/>
    <lineage>
        <taxon>Bacteria</taxon>
        <taxon>Bacillati</taxon>
        <taxon>Actinomycetota</taxon>
        <taxon>Actinomycetes</taxon>
        <taxon>Kitasatosporales</taxon>
        <taxon>Streptomycetaceae</taxon>
        <taxon>Streptomyces</taxon>
    </lineage>
</organism>
<sequence>MTQHAEVPGASFTGHERAFREGRFLRVVNYHNTPEADTEKVRAELRSLAERFDPVTLEDLDAFRATGEWHKSRPGIIPVFYEGYRNNAEVAAPLAEEAGLTGWFFICTAFLDVPVAEQFDYANAHNIDLVPEDREGDRLAMTWDQVADLSTRHVVTPHTASHASAASLETDEAIRYEVLEPKRRMDEVTGQDAACTAFLWGTPFGTNPRVDAAVREAGYRYQFSNTMVQYLG</sequence>
<dbReference type="PANTHER" id="PTHR34216">
    <property type="match status" value="1"/>
</dbReference>
<keyword evidence="2" id="KW-1185">Reference proteome</keyword>
<keyword evidence="1" id="KW-0378">Hydrolase</keyword>
<dbReference type="Proteomes" id="UP001585018">
    <property type="component" value="Unassembled WGS sequence"/>
</dbReference>
<comment type="caution">
    <text evidence="1">The sequence shown here is derived from an EMBL/GenBank/DDBJ whole genome shotgun (WGS) entry which is preliminary data.</text>
</comment>
<dbReference type="EMBL" id="JAYMRR010000004">
    <property type="protein sequence ID" value="MFB8748892.1"/>
    <property type="molecule type" value="Genomic_DNA"/>
</dbReference>
<proteinExistence type="predicted"/>
<reference evidence="1 2" key="1">
    <citation type="submission" date="2024-01" db="EMBL/GenBank/DDBJ databases">
        <title>Genome mining of biosynthetic gene clusters to explore secondary metabolites of Streptomyces sp.</title>
        <authorList>
            <person name="Baig A."/>
            <person name="Ajitkumar Shintre N."/>
            <person name="Kumar H."/>
            <person name="Anbarasu A."/>
            <person name="Ramaiah S."/>
        </authorList>
    </citation>
    <scope>NUCLEOTIDE SEQUENCE [LARGE SCALE GENOMIC DNA]</scope>
    <source>
        <strain evidence="1 2">A03</strain>
    </source>
</reference>
<dbReference type="GO" id="GO:0016787">
    <property type="term" value="F:hydrolase activity"/>
    <property type="evidence" value="ECO:0007669"/>
    <property type="project" value="UniProtKB-KW"/>
</dbReference>
<dbReference type="CDD" id="cd10918">
    <property type="entry name" value="CE4_NodB_like_5s_6s"/>
    <property type="match status" value="1"/>
</dbReference>
<dbReference type="Gene3D" id="3.20.20.370">
    <property type="entry name" value="Glycoside hydrolase/deacetylase"/>
    <property type="match status" value="1"/>
</dbReference>
<gene>
    <name evidence="1" type="ORF">VSS30_08735</name>
</gene>
<dbReference type="RefSeq" id="WP_230070213.1">
    <property type="nucleotide sequence ID" value="NZ_CBDRAY010000046.1"/>
</dbReference>
<protein>
    <submittedName>
        <fullName evidence="1">Polysaccharide deacetylase family protein</fullName>
        <ecNumber evidence="1">3.-.-.-</ecNumber>
    </submittedName>
</protein>
<dbReference type="InterPro" id="IPR011330">
    <property type="entry name" value="Glyco_hydro/deAcase_b/a-brl"/>
</dbReference>